<reference evidence="1 2" key="1">
    <citation type="journal article" date="2011" name="Stand. Genomic Sci.">
        <title>Complete genome sequence of Syntrophobotulus glycolicus type strain (FlGlyR).</title>
        <authorList>
            <person name="Han C."/>
            <person name="Mwirichia R."/>
            <person name="Chertkov O."/>
            <person name="Held B."/>
            <person name="Lapidus A."/>
            <person name="Nolan M."/>
            <person name="Lucas S."/>
            <person name="Hammon N."/>
            <person name="Deshpande S."/>
            <person name="Cheng J.F."/>
            <person name="Tapia R."/>
            <person name="Goodwin L."/>
            <person name="Pitluck S."/>
            <person name="Huntemann M."/>
            <person name="Liolios K."/>
            <person name="Ivanova N."/>
            <person name="Pagani I."/>
            <person name="Mavromatis K."/>
            <person name="Ovchinikova G."/>
            <person name="Pati A."/>
            <person name="Chen A."/>
            <person name="Palaniappan K."/>
            <person name="Land M."/>
            <person name="Hauser L."/>
            <person name="Brambilla E.M."/>
            <person name="Rohde M."/>
            <person name="Spring S."/>
            <person name="Sikorski J."/>
            <person name="Goker M."/>
            <person name="Woyke T."/>
            <person name="Bristow J."/>
            <person name="Eisen J.A."/>
            <person name="Markowitz V."/>
            <person name="Hugenholtz P."/>
            <person name="Kyrpides N.C."/>
            <person name="Klenk H.P."/>
            <person name="Detter J.C."/>
        </authorList>
    </citation>
    <scope>NUCLEOTIDE SEQUENCE [LARGE SCALE GENOMIC DNA]</scope>
    <source>
        <strain evidence="2">DSM 8271 / FlGlyR</strain>
    </source>
</reference>
<dbReference type="EMBL" id="CP002547">
    <property type="protein sequence ID" value="ADY56860.1"/>
    <property type="molecule type" value="Genomic_DNA"/>
</dbReference>
<dbReference type="eggNOG" id="ENOG5031K93">
    <property type="taxonomic scope" value="Bacteria"/>
</dbReference>
<proteinExistence type="predicted"/>
<accession>F0SWM0</accession>
<reference evidence="2" key="2">
    <citation type="submission" date="2011-02" db="EMBL/GenBank/DDBJ databases">
        <title>The complete genome of Syntrophobotulus glycolicus DSM 8271.</title>
        <authorList>
            <person name="Lucas S."/>
            <person name="Copeland A."/>
            <person name="Lapidus A."/>
            <person name="Bruce D."/>
            <person name="Goodwin L."/>
            <person name="Pitluck S."/>
            <person name="Kyrpides N."/>
            <person name="Mavromatis K."/>
            <person name="Pagani I."/>
            <person name="Ivanova N."/>
            <person name="Mikhailova N."/>
            <person name="Chertkov O."/>
            <person name="Held B."/>
            <person name="Detter J.C."/>
            <person name="Tapia R."/>
            <person name="Han C."/>
            <person name="Land M."/>
            <person name="Hauser L."/>
            <person name="Markowitz V."/>
            <person name="Cheng J.-F."/>
            <person name="Hugenholtz P."/>
            <person name="Woyke T."/>
            <person name="Wu D."/>
            <person name="Spring S."/>
            <person name="Schroeder M."/>
            <person name="Brambilla E."/>
            <person name="Klenk H.-P."/>
            <person name="Eisen J.A."/>
        </authorList>
    </citation>
    <scope>NUCLEOTIDE SEQUENCE [LARGE SCALE GENOMIC DNA]</scope>
    <source>
        <strain evidence="2">DSM 8271 / FlGlyR</strain>
    </source>
</reference>
<dbReference type="Pfam" id="PF09551">
    <property type="entry name" value="Spore_II_R"/>
    <property type="match status" value="1"/>
</dbReference>
<evidence type="ECO:0000313" key="1">
    <source>
        <dbReference type="EMBL" id="ADY56860.1"/>
    </source>
</evidence>
<evidence type="ECO:0000313" key="2">
    <source>
        <dbReference type="Proteomes" id="UP000007488"/>
    </source>
</evidence>
<dbReference type="AlphaFoldDB" id="F0SWM0"/>
<gene>
    <name evidence="1" type="ordered locus">Sgly_2581</name>
</gene>
<dbReference type="HOGENOM" id="CLU_069310_2_0_9"/>
<sequence length="200" mass="22325">MKMFTTKKIILLLLIVSLLASSLLRGEAKADLPAQPDASEIIRFHVIANSDSEDDQDLKYAVRDEILKLAAPRLAKSSSLAESREIVKSMEPEILAAAQRVVRNWGRDYSVQIEHGNYFFPAKSYGSIVLPSGEYEAVRIKIGKAEGANWWCILFPPICFVNVEKATAVPVDGKEPRKYTFFLGRFFKNIIAGKHSIPGK</sequence>
<dbReference type="KEGG" id="sgy:Sgly_2581"/>
<keyword evidence="2" id="KW-1185">Reference proteome</keyword>
<dbReference type="OrthoDB" id="9793324at2"/>
<organism evidence="1 2">
    <name type="scientific">Syntrophobotulus glycolicus (strain DSM 8271 / FlGlyR)</name>
    <dbReference type="NCBI Taxonomy" id="645991"/>
    <lineage>
        <taxon>Bacteria</taxon>
        <taxon>Bacillati</taxon>
        <taxon>Bacillota</taxon>
        <taxon>Clostridia</taxon>
        <taxon>Eubacteriales</taxon>
        <taxon>Desulfitobacteriaceae</taxon>
        <taxon>Syntrophobotulus</taxon>
    </lineage>
</organism>
<dbReference type="NCBIfam" id="TIGR02837">
    <property type="entry name" value="spore_II_R"/>
    <property type="match status" value="1"/>
</dbReference>
<dbReference type="InterPro" id="IPR014202">
    <property type="entry name" value="Spore_II_R"/>
</dbReference>
<name>F0SWM0_SYNGF</name>
<dbReference type="STRING" id="645991.Sgly_2581"/>
<dbReference type="Proteomes" id="UP000007488">
    <property type="component" value="Chromosome"/>
</dbReference>
<protein>
    <submittedName>
        <fullName evidence="1">Stage II sporulation protein R</fullName>
    </submittedName>
</protein>